<keyword evidence="3" id="KW-1185">Reference proteome</keyword>
<dbReference type="Proteomes" id="UP000265618">
    <property type="component" value="Unassembled WGS sequence"/>
</dbReference>
<evidence type="ECO:0000313" key="3">
    <source>
        <dbReference type="Proteomes" id="UP000265618"/>
    </source>
</evidence>
<protein>
    <submittedName>
        <fullName evidence="2">Uncharacterized protein</fullName>
    </submittedName>
</protein>
<evidence type="ECO:0000256" key="1">
    <source>
        <dbReference type="SAM" id="MobiDB-lite"/>
    </source>
</evidence>
<dbReference type="AlphaFoldDB" id="A0A9K3D0X5"/>
<reference evidence="2 3" key="1">
    <citation type="journal article" date="2018" name="PLoS ONE">
        <title>The draft genome of Kipferlia bialata reveals reductive genome evolution in fornicate parasites.</title>
        <authorList>
            <person name="Tanifuji G."/>
            <person name="Takabayashi S."/>
            <person name="Kume K."/>
            <person name="Takagi M."/>
            <person name="Nakayama T."/>
            <person name="Kamikawa R."/>
            <person name="Inagaki Y."/>
            <person name="Hashimoto T."/>
        </authorList>
    </citation>
    <scope>NUCLEOTIDE SEQUENCE [LARGE SCALE GENOMIC DNA]</scope>
    <source>
        <strain evidence="2">NY0173</strain>
    </source>
</reference>
<accession>A0A9K3D0X5</accession>
<proteinExistence type="predicted"/>
<organism evidence="2 3">
    <name type="scientific">Kipferlia bialata</name>
    <dbReference type="NCBI Taxonomy" id="797122"/>
    <lineage>
        <taxon>Eukaryota</taxon>
        <taxon>Metamonada</taxon>
        <taxon>Carpediemonas-like organisms</taxon>
        <taxon>Kipferlia</taxon>
    </lineage>
</organism>
<name>A0A9K3D0X5_9EUKA</name>
<dbReference type="EMBL" id="BDIP01002371">
    <property type="protein sequence ID" value="GIQ86195.1"/>
    <property type="molecule type" value="Genomic_DNA"/>
</dbReference>
<sequence length="103" mass="11399">MSDNEEITSESEDEFFEDMDYEGSMEGEGRGPVESDDEPSEDANEKRRREAKAMLAEILATEGKDALASTLQKEAALMTGRATKALTPVLADTEYSHSFARYP</sequence>
<evidence type="ECO:0000313" key="2">
    <source>
        <dbReference type="EMBL" id="GIQ86195.1"/>
    </source>
</evidence>
<feature type="compositionally biased region" description="Acidic residues" evidence="1">
    <location>
        <begin position="1"/>
        <end position="25"/>
    </location>
</feature>
<comment type="caution">
    <text evidence="2">The sequence shown here is derived from an EMBL/GenBank/DDBJ whole genome shotgun (WGS) entry which is preliminary data.</text>
</comment>
<feature type="region of interest" description="Disordered" evidence="1">
    <location>
        <begin position="1"/>
        <end position="50"/>
    </location>
</feature>
<gene>
    <name evidence="2" type="ORF">KIPB_008001</name>
</gene>